<evidence type="ECO:0000256" key="5">
    <source>
        <dbReference type="ARBA" id="ARBA00022777"/>
    </source>
</evidence>
<evidence type="ECO:0000256" key="1">
    <source>
        <dbReference type="ARBA" id="ARBA00000085"/>
    </source>
</evidence>
<evidence type="ECO:0000256" key="2">
    <source>
        <dbReference type="ARBA" id="ARBA00012438"/>
    </source>
</evidence>
<dbReference type="SUPFAM" id="SSF55874">
    <property type="entry name" value="ATPase domain of HSP90 chaperone/DNA topoisomerase II/histidine kinase"/>
    <property type="match status" value="1"/>
</dbReference>
<dbReference type="AlphaFoldDB" id="V5SA91"/>
<evidence type="ECO:0000256" key="3">
    <source>
        <dbReference type="ARBA" id="ARBA00022553"/>
    </source>
</evidence>
<keyword evidence="6" id="KW-0902">Two-component regulatory system</keyword>
<dbReference type="Gene3D" id="1.10.287.130">
    <property type="match status" value="1"/>
</dbReference>
<keyword evidence="7" id="KW-0812">Transmembrane</keyword>
<dbReference type="InterPro" id="IPR004358">
    <property type="entry name" value="Sig_transdc_His_kin-like_C"/>
</dbReference>
<dbReference type="PROSITE" id="PS50109">
    <property type="entry name" value="HIS_KIN"/>
    <property type="match status" value="1"/>
</dbReference>
<dbReference type="InterPro" id="IPR005467">
    <property type="entry name" value="His_kinase_dom"/>
</dbReference>
<proteinExistence type="predicted"/>
<reference evidence="9 10" key="1">
    <citation type="journal article" date="2014" name="Genome Announc.">
        <title>Complete Genome Sequence of Hyphomicrobium nitrativorans Strain NL23, a Denitrifying Bacterium Isolated from Biofilm of a Methanol-Fed Denitrification System Treating Seawater at the Montreal Biodome.</title>
        <authorList>
            <person name="Martineau C."/>
            <person name="Villeneuve C."/>
            <person name="Mauffrey F."/>
            <person name="Villemur R."/>
        </authorList>
    </citation>
    <scope>NUCLEOTIDE SEQUENCE [LARGE SCALE GENOMIC DNA]</scope>
    <source>
        <strain evidence="9">NL23</strain>
    </source>
</reference>
<accession>V5SA91</accession>
<dbReference type="Proteomes" id="UP000018542">
    <property type="component" value="Chromosome"/>
</dbReference>
<dbReference type="HOGENOM" id="CLU_040271_0_0_5"/>
<name>V5SA91_9HYPH</name>
<dbReference type="Pfam" id="PF02518">
    <property type="entry name" value="HATPase_c"/>
    <property type="match status" value="1"/>
</dbReference>
<evidence type="ECO:0000313" key="10">
    <source>
        <dbReference type="Proteomes" id="UP000018542"/>
    </source>
</evidence>
<keyword evidence="10" id="KW-1185">Reference proteome</keyword>
<dbReference type="SUPFAM" id="SSF47384">
    <property type="entry name" value="Homodimeric domain of signal transducing histidine kinase"/>
    <property type="match status" value="1"/>
</dbReference>
<dbReference type="GO" id="GO:0000155">
    <property type="term" value="F:phosphorelay sensor kinase activity"/>
    <property type="evidence" value="ECO:0007669"/>
    <property type="project" value="InterPro"/>
</dbReference>
<dbReference type="STRING" id="1029756.W911_02685"/>
<dbReference type="SMART" id="SM00387">
    <property type="entry name" value="HATPase_c"/>
    <property type="match status" value="1"/>
</dbReference>
<feature type="transmembrane region" description="Helical" evidence="7">
    <location>
        <begin position="42"/>
        <end position="63"/>
    </location>
</feature>
<evidence type="ECO:0000256" key="7">
    <source>
        <dbReference type="SAM" id="Phobius"/>
    </source>
</evidence>
<evidence type="ECO:0000313" key="9">
    <source>
        <dbReference type="EMBL" id="AHB47563.1"/>
    </source>
</evidence>
<protein>
    <recommendedName>
        <fullName evidence="2">histidine kinase</fullName>
        <ecNumber evidence="2">2.7.13.3</ecNumber>
    </recommendedName>
</protein>
<keyword evidence="7" id="KW-0472">Membrane</keyword>
<keyword evidence="7" id="KW-1133">Transmembrane helix</keyword>
<evidence type="ECO:0000256" key="6">
    <source>
        <dbReference type="ARBA" id="ARBA00023012"/>
    </source>
</evidence>
<dbReference type="InterPro" id="IPR003594">
    <property type="entry name" value="HATPase_dom"/>
</dbReference>
<keyword evidence="5 9" id="KW-0418">Kinase</keyword>
<gene>
    <name evidence="9" type="ORF">W911_02685</name>
</gene>
<keyword evidence="3" id="KW-0597">Phosphoprotein</keyword>
<dbReference type="InterPro" id="IPR036890">
    <property type="entry name" value="HATPase_C_sf"/>
</dbReference>
<comment type="catalytic activity">
    <reaction evidence="1">
        <text>ATP + protein L-histidine = ADP + protein N-phospho-L-histidine.</text>
        <dbReference type="EC" id="2.7.13.3"/>
    </reaction>
</comment>
<dbReference type="PRINTS" id="PR00344">
    <property type="entry name" value="BCTRLSENSOR"/>
</dbReference>
<dbReference type="InterPro" id="IPR036097">
    <property type="entry name" value="HisK_dim/P_sf"/>
</dbReference>
<dbReference type="PANTHER" id="PTHR44936:SF9">
    <property type="entry name" value="SENSOR PROTEIN CREC"/>
    <property type="match status" value="1"/>
</dbReference>
<dbReference type="KEGG" id="hni:W911_02685"/>
<dbReference type="EMBL" id="CP006912">
    <property type="protein sequence ID" value="AHB47563.1"/>
    <property type="molecule type" value="Genomic_DNA"/>
</dbReference>
<dbReference type="Gene3D" id="3.30.565.10">
    <property type="entry name" value="Histidine kinase-like ATPase, C-terminal domain"/>
    <property type="match status" value="1"/>
</dbReference>
<sequence length="506" mass="56853">MNEHVAEPMEKRSWSASVWPWLSARLHALRRSWLRVGLPAKLLFLTAVFVMLAEILIFLPSIANYRISWLNDRLTAAHVASLAAEAVPSRTVPPALRNELTRTALVRAVAIRRGGARRLILPPVTELNIDEHFDLRQQSDLTLGEDLSLRLSQIRDAIAIYFASDDRVIRVIGPLGPRYDDVIEIVLPEEPLRRAMVAYGMNIVYLSIIISLLTAALVYFAISWLLVRPMMRISRNMLHFGENPEDTSRIITPSGRADEIGTAERELAHMQRQLTHLLTQKNRLAQLGLAVSKISHDLRNMLANAQLISDRLTTIPDPTVQQFAPKLIASLDRAINFCNSSLRFGRAEEAEPRRELMRLKPLLEEVAEGFGLPREKVAWTMEMEDQLLVDADHEHLFRVLSNLTRNAVQAIESRGDGKPGEIRVRAWRERRKIFIEMTDDGPGIPGHIRPNLFRAFQASTRKEGSGLGLAIASELVAAHGGKLELVDTGTPLGATFLIELPDRSVR</sequence>
<feature type="domain" description="Histidine kinase" evidence="8">
    <location>
        <begin position="293"/>
        <end position="504"/>
    </location>
</feature>
<keyword evidence="4" id="KW-0808">Transferase</keyword>
<dbReference type="InterPro" id="IPR050980">
    <property type="entry name" value="2C_sensor_his_kinase"/>
</dbReference>
<dbReference type="EC" id="2.7.13.3" evidence="2"/>
<organism evidence="9 10">
    <name type="scientific">Hyphomicrobium nitrativorans NL23</name>
    <dbReference type="NCBI Taxonomy" id="1029756"/>
    <lineage>
        <taxon>Bacteria</taxon>
        <taxon>Pseudomonadati</taxon>
        <taxon>Pseudomonadota</taxon>
        <taxon>Alphaproteobacteria</taxon>
        <taxon>Hyphomicrobiales</taxon>
        <taxon>Hyphomicrobiaceae</taxon>
        <taxon>Hyphomicrobium</taxon>
    </lineage>
</organism>
<dbReference type="PATRIC" id="fig|1029756.8.peg.567"/>
<feature type="transmembrane region" description="Helical" evidence="7">
    <location>
        <begin position="203"/>
        <end position="227"/>
    </location>
</feature>
<evidence type="ECO:0000256" key="4">
    <source>
        <dbReference type="ARBA" id="ARBA00022679"/>
    </source>
</evidence>
<dbReference type="PANTHER" id="PTHR44936">
    <property type="entry name" value="SENSOR PROTEIN CREC"/>
    <property type="match status" value="1"/>
</dbReference>
<dbReference type="CDD" id="cd00075">
    <property type="entry name" value="HATPase"/>
    <property type="match status" value="1"/>
</dbReference>
<evidence type="ECO:0000259" key="8">
    <source>
        <dbReference type="PROSITE" id="PS50109"/>
    </source>
</evidence>